<comment type="caution">
    <text evidence="9">The sequence shown here is derived from an EMBL/GenBank/DDBJ whole genome shotgun (WGS) entry which is preliminary data.</text>
</comment>
<organism evidence="9 10">
    <name type="scientific">Dehalogenimonas etheniformans</name>
    <dbReference type="NCBI Taxonomy" id="1536648"/>
    <lineage>
        <taxon>Bacteria</taxon>
        <taxon>Bacillati</taxon>
        <taxon>Chloroflexota</taxon>
        <taxon>Dehalococcoidia</taxon>
        <taxon>Dehalococcoidales</taxon>
        <taxon>Dehalococcoidaceae</taxon>
        <taxon>Dehalogenimonas</taxon>
    </lineage>
</organism>
<feature type="domain" description="DNA replication/recombination mediator RecO N-terminal" evidence="8">
    <location>
        <begin position="6"/>
        <end position="81"/>
    </location>
</feature>
<dbReference type="Proteomes" id="UP000235653">
    <property type="component" value="Unassembled WGS sequence"/>
</dbReference>
<evidence type="ECO:0000259" key="8">
    <source>
        <dbReference type="Pfam" id="PF11967"/>
    </source>
</evidence>
<evidence type="ECO:0000256" key="3">
    <source>
        <dbReference type="ARBA" id="ARBA00022763"/>
    </source>
</evidence>
<dbReference type="Gene3D" id="1.20.1440.120">
    <property type="entry name" value="Recombination protein O, C-terminal domain"/>
    <property type="match status" value="1"/>
</dbReference>
<dbReference type="NCBIfam" id="TIGR00613">
    <property type="entry name" value="reco"/>
    <property type="match status" value="1"/>
</dbReference>
<keyword evidence="3 7" id="KW-0227">DNA damage</keyword>
<reference evidence="9 10" key="1">
    <citation type="journal article" date="2017" name="ISME J.">
        <title>Grape pomace compost harbors organohalide-respiring Dehalogenimonas species with novel reductive dehalogenase genes.</title>
        <authorList>
            <person name="Yang Y."/>
            <person name="Higgins S.A."/>
            <person name="Yan J."/>
            <person name="Simsir B."/>
            <person name="Chourey K."/>
            <person name="Iyer R."/>
            <person name="Hettich R.L."/>
            <person name="Baldwin B."/>
            <person name="Ogles D.M."/>
            <person name="Loffler F.E."/>
        </authorList>
    </citation>
    <scope>NUCLEOTIDE SEQUENCE [LARGE SCALE GENOMIC DNA]</scope>
    <source>
        <strain evidence="9 10">GP</strain>
    </source>
</reference>
<dbReference type="RefSeq" id="WP_102330714.1">
    <property type="nucleotide sequence ID" value="NZ_CP058566.2"/>
</dbReference>
<dbReference type="SUPFAM" id="SSF57863">
    <property type="entry name" value="ArfGap/RecO-like zinc finger"/>
    <property type="match status" value="1"/>
</dbReference>
<gene>
    <name evidence="7 9" type="primary">recO</name>
    <name evidence="9" type="ORF">JP09_008155</name>
</gene>
<dbReference type="InterPro" id="IPR037278">
    <property type="entry name" value="ARFGAP/RecO"/>
</dbReference>
<keyword evidence="4 7" id="KW-0233">DNA recombination</keyword>
<comment type="function">
    <text evidence="7">Involved in DNA repair and RecF pathway recombination.</text>
</comment>
<protein>
    <recommendedName>
        <fullName evidence="2 7">DNA repair protein RecO</fullName>
    </recommendedName>
    <alternativeName>
        <fullName evidence="6 7">Recombination protein O</fullName>
    </alternativeName>
</protein>
<dbReference type="GO" id="GO:0043590">
    <property type="term" value="C:bacterial nucleoid"/>
    <property type="evidence" value="ECO:0007669"/>
    <property type="project" value="TreeGrafter"/>
</dbReference>
<evidence type="ECO:0000256" key="2">
    <source>
        <dbReference type="ARBA" id="ARBA00021310"/>
    </source>
</evidence>
<proteinExistence type="inferred from homology"/>
<dbReference type="GO" id="GO:0006302">
    <property type="term" value="P:double-strand break repair"/>
    <property type="evidence" value="ECO:0007669"/>
    <property type="project" value="TreeGrafter"/>
</dbReference>
<comment type="similarity">
    <text evidence="1 7">Belongs to the RecO family.</text>
</comment>
<accession>A0A2P5P5X6</accession>
<dbReference type="HAMAP" id="MF_00201">
    <property type="entry name" value="RecO"/>
    <property type="match status" value="1"/>
</dbReference>
<dbReference type="InterPro" id="IPR003717">
    <property type="entry name" value="RecO"/>
</dbReference>
<evidence type="ECO:0000256" key="1">
    <source>
        <dbReference type="ARBA" id="ARBA00007452"/>
    </source>
</evidence>
<name>A0A2P5P5X6_9CHLR</name>
<dbReference type="InterPro" id="IPR012340">
    <property type="entry name" value="NA-bd_OB-fold"/>
</dbReference>
<sequence>MSAPREIKTEAVVIRRARLREADRVITLFTRELGKVSAVAKGVRKSTARLAGHLELLTHTDITLARGKNLDTIIGSQTLSPYLSLRNSLERTAYALYFAELVSHFAPEEQANRSLFDLLVEALGNLGEAANPELLSRYFELNLLKNLGYRPELRRCPGCGSELKAQTNYFSLSSGGVLCPDCADLSVTYPVSVSGLKVMRFLLENRYEAIARLKLEPDLNIEIASLVRAYIHFHLEKGIRSAVWLDELRARPET</sequence>
<evidence type="ECO:0000256" key="7">
    <source>
        <dbReference type="HAMAP-Rule" id="MF_00201"/>
    </source>
</evidence>
<keyword evidence="10" id="KW-1185">Reference proteome</keyword>
<evidence type="ECO:0000256" key="5">
    <source>
        <dbReference type="ARBA" id="ARBA00023204"/>
    </source>
</evidence>
<dbReference type="SUPFAM" id="SSF50249">
    <property type="entry name" value="Nucleic acid-binding proteins"/>
    <property type="match status" value="1"/>
</dbReference>
<dbReference type="PANTHER" id="PTHR33991">
    <property type="entry name" value="DNA REPAIR PROTEIN RECO"/>
    <property type="match status" value="1"/>
</dbReference>
<dbReference type="Pfam" id="PF02565">
    <property type="entry name" value="RecO_C"/>
    <property type="match status" value="1"/>
</dbReference>
<dbReference type="GO" id="GO:0006310">
    <property type="term" value="P:DNA recombination"/>
    <property type="evidence" value="ECO:0007669"/>
    <property type="project" value="UniProtKB-UniRule"/>
</dbReference>
<dbReference type="InterPro" id="IPR022572">
    <property type="entry name" value="DNA_rep/recomb_RecO_N"/>
</dbReference>
<evidence type="ECO:0000313" key="9">
    <source>
        <dbReference type="EMBL" id="PPD57703.1"/>
    </source>
</evidence>
<dbReference type="PANTHER" id="PTHR33991:SF1">
    <property type="entry name" value="DNA REPAIR PROTEIN RECO"/>
    <property type="match status" value="1"/>
</dbReference>
<dbReference type="EMBL" id="JQAN02000011">
    <property type="protein sequence ID" value="PPD57703.1"/>
    <property type="molecule type" value="Genomic_DNA"/>
</dbReference>
<dbReference type="OrthoDB" id="9797083at2"/>
<evidence type="ECO:0000256" key="6">
    <source>
        <dbReference type="ARBA" id="ARBA00033409"/>
    </source>
</evidence>
<evidence type="ECO:0000256" key="4">
    <source>
        <dbReference type="ARBA" id="ARBA00023172"/>
    </source>
</evidence>
<dbReference type="Pfam" id="PF11967">
    <property type="entry name" value="RecO_N"/>
    <property type="match status" value="1"/>
</dbReference>
<dbReference type="Gene3D" id="2.40.50.140">
    <property type="entry name" value="Nucleic acid-binding proteins"/>
    <property type="match status" value="1"/>
</dbReference>
<evidence type="ECO:0000313" key="10">
    <source>
        <dbReference type="Proteomes" id="UP000235653"/>
    </source>
</evidence>
<dbReference type="InterPro" id="IPR042242">
    <property type="entry name" value="RecO_C"/>
</dbReference>
<dbReference type="AlphaFoldDB" id="A0A2P5P5X6"/>
<keyword evidence="5 7" id="KW-0234">DNA repair</keyword>